<evidence type="ECO:0000313" key="3">
    <source>
        <dbReference type="Proteomes" id="UP001169764"/>
    </source>
</evidence>
<dbReference type="InterPro" id="IPR025324">
    <property type="entry name" value="DUF4230"/>
</dbReference>
<evidence type="ECO:0000313" key="2">
    <source>
        <dbReference type="EMBL" id="MDO6415510.1"/>
    </source>
</evidence>
<gene>
    <name evidence="2" type="ORF">Q4F19_14050</name>
</gene>
<evidence type="ECO:0000256" key="1">
    <source>
        <dbReference type="SAM" id="Phobius"/>
    </source>
</evidence>
<protein>
    <submittedName>
        <fullName evidence="2">DUF4230 domain-containing protein</fullName>
    </submittedName>
</protein>
<comment type="caution">
    <text evidence="2">The sequence shown here is derived from an EMBL/GenBank/DDBJ whole genome shotgun (WGS) entry which is preliminary data.</text>
</comment>
<name>A0ABT8YB17_9SPHN</name>
<sequence length="206" mass="22351">MRPVLRAVGGAILIAGIVGLLYVGVGWRLRHMFESDPSTVARASLQAVRQQNRLVPFAARFVAVVTAEESKFGFSARKTLIMPGLVRYSIDLAKLRDRDLTWNGATRTLTVTLPPIELEGPEVDLTAIREYGQGGVLMTLTDAEKELDAANRKAGQAELVAQAHDALPMRLAADAARMAIERSFAMPLKAAGANATVVARFRDDPR</sequence>
<keyword evidence="3" id="KW-1185">Reference proteome</keyword>
<dbReference type="RefSeq" id="WP_303543573.1">
    <property type="nucleotide sequence ID" value="NZ_JAUOTP010000006.1"/>
</dbReference>
<keyword evidence="1" id="KW-0812">Transmembrane</keyword>
<dbReference type="EMBL" id="JAUOTP010000006">
    <property type="protein sequence ID" value="MDO6415510.1"/>
    <property type="molecule type" value="Genomic_DNA"/>
</dbReference>
<proteinExistence type="predicted"/>
<keyword evidence="1" id="KW-1133">Transmembrane helix</keyword>
<dbReference type="Pfam" id="PF14014">
    <property type="entry name" value="DUF4230"/>
    <property type="match status" value="1"/>
</dbReference>
<organism evidence="2 3">
    <name type="scientific">Sphingomonas natans</name>
    <dbReference type="NCBI Taxonomy" id="3063330"/>
    <lineage>
        <taxon>Bacteria</taxon>
        <taxon>Pseudomonadati</taxon>
        <taxon>Pseudomonadota</taxon>
        <taxon>Alphaproteobacteria</taxon>
        <taxon>Sphingomonadales</taxon>
        <taxon>Sphingomonadaceae</taxon>
        <taxon>Sphingomonas</taxon>
    </lineage>
</organism>
<dbReference type="Proteomes" id="UP001169764">
    <property type="component" value="Unassembled WGS sequence"/>
</dbReference>
<accession>A0ABT8YB17</accession>
<reference evidence="2" key="1">
    <citation type="submission" date="2023-07" db="EMBL/GenBank/DDBJ databases">
        <authorList>
            <person name="Kim M."/>
        </authorList>
    </citation>
    <scope>NUCLEOTIDE SEQUENCE</scope>
    <source>
        <strain evidence="2">BIUV-7</strain>
    </source>
</reference>
<feature type="transmembrane region" description="Helical" evidence="1">
    <location>
        <begin position="6"/>
        <end position="25"/>
    </location>
</feature>
<keyword evidence="1" id="KW-0472">Membrane</keyword>